<comment type="function">
    <text evidence="7">Associates with the EF-Tu.GDP complex and induces the exchange of GDP to GTP. It remains bound to the aminoacyl-tRNA.EF-Tu.GTP complex up to the GTP hydrolysis stage on the ribosome.</text>
</comment>
<dbReference type="CDD" id="cd14275">
    <property type="entry name" value="UBA_EF-Ts"/>
    <property type="match status" value="1"/>
</dbReference>
<evidence type="ECO:0000313" key="11">
    <source>
        <dbReference type="Proteomes" id="UP001151287"/>
    </source>
</evidence>
<keyword evidence="7" id="KW-0496">Mitochondrion</keyword>
<dbReference type="AlphaFoldDB" id="A0A9Q0BWP5"/>
<keyword evidence="11" id="KW-1185">Reference proteome</keyword>
<name>A0A9Q0BWP5_9POAL</name>
<comment type="caution">
    <text evidence="10">The sequence shown here is derived from an EMBL/GenBank/DDBJ whole genome shotgun (WGS) entry which is preliminary data.</text>
</comment>
<feature type="region of interest" description="Disordered" evidence="8">
    <location>
        <begin position="148"/>
        <end position="172"/>
    </location>
</feature>
<keyword evidence="6" id="KW-0687">Ribonucleoprotein</keyword>
<evidence type="ECO:0000256" key="1">
    <source>
        <dbReference type="ARBA" id="ARBA00005532"/>
    </source>
</evidence>
<dbReference type="Pfam" id="PF00889">
    <property type="entry name" value="EF_TS"/>
    <property type="match status" value="2"/>
</dbReference>
<dbReference type="InterPro" id="IPR014039">
    <property type="entry name" value="Transl_elong_EFTs/EF1B_dimer"/>
</dbReference>
<dbReference type="InterPro" id="IPR005706">
    <property type="entry name" value="Ribosomal_uS2_bac/mit/plastid"/>
</dbReference>
<comment type="similarity">
    <text evidence="1 7">Belongs to the EF-Ts family.</text>
</comment>
<dbReference type="NCBIfam" id="TIGR01011">
    <property type="entry name" value="rpsB_bact"/>
    <property type="match status" value="1"/>
</dbReference>
<dbReference type="Gene3D" id="1.10.287.610">
    <property type="entry name" value="Helix hairpin bin"/>
    <property type="match status" value="1"/>
</dbReference>
<reference evidence="10" key="1">
    <citation type="journal article" date="2022" name="Cell">
        <title>Repeat-based holocentromeres influence genome architecture and karyotype evolution.</title>
        <authorList>
            <person name="Hofstatter P.G."/>
            <person name="Thangavel G."/>
            <person name="Lux T."/>
            <person name="Neumann P."/>
            <person name="Vondrak T."/>
            <person name="Novak P."/>
            <person name="Zhang M."/>
            <person name="Costa L."/>
            <person name="Castellani M."/>
            <person name="Scott A."/>
            <person name="Toegelov H."/>
            <person name="Fuchs J."/>
            <person name="Mata-Sucre Y."/>
            <person name="Dias Y."/>
            <person name="Vanzela A.L.L."/>
            <person name="Huettel B."/>
            <person name="Almeida C.C.S."/>
            <person name="Simkova H."/>
            <person name="Souza G."/>
            <person name="Pedrosa-Harand A."/>
            <person name="Macas J."/>
            <person name="Mayer K.F.X."/>
            <person name="Houben A."/>
            <person name="Marques A."/>
        </authorList>
    </citation>
    <scope>NUCLEOTIDE SEQUENCE</scope>
    <source>
        <strain evidence="10">RhyBre1mFocal</strain>
    </source>
</reference>
<dbReference type="Gene3D" id="3.40.50.10490">
    <property type="entry name" value="Glucose-6-phosphate isomerase like protein, domain 1"/>
    <property type="match status" value="1"/>
</dbReference>
<dbReference type="InterPro" id="IPR036402">
    <property type="entry name" value="EF-Ts_dimer_sf"/>
</dbReference>
<protein>
    <recommendedName>
        <fullName evidence="7">Elongation factor Ts, mitochondrial</fullName>
        <shortName evidence="7">EF-Ts</shortName>
        <shortName evidence="7">EF-TsMt</shortName>
    </recommendedName>
</protein>
<feature type="domain" description="Translation elongation factor EFTs/EF1B dimerisation" evidence="9">
    <location>
        <begin position="352"/>
        <end position="420"/>
    </location>
</feature>
<dbReference type="PANTHER" id="PTHR11741">
    <property type="entry name" value="ELONGATION FACTOR TS"/>
    <property type="match status" value="1"/>
</dbReference>
<organism evidence="10 11">
    <name type="scientific">Rhynchospora breviuscula</name>
    <dbReference type="NCBI Taxonomy" id="2022672"/>
    <lineage>
        <taxon>Eukaryota</taxon>
        <taxon>Viridiplantae</taxon>
        <taxon>Streptophyta</taxon>
        <taxon>Embryophyta</taxon>
        <taxon>Tracheophyta</taxon>
        <taxon>Spermatophyta</taxon>
        <taxon>Magnoliopsida</taxon>
        <taxon>Liliopsida</taxon>
        <taxon>Poales</taxon>
        <taxon>Cyperaceae</taxon>
        <taxon>Cyperoideae</taxon>
        <taxon>Rhynchosporeae</taxon>
        <taxon>Rhynchospora</taxon>
    </lineage>
</organism>
<evidence type="ECO:0000256" key="3">
    <source>
        <dbReference type="ARBA" id="ARBA00022768"/>
    </source>
</evidence>
<keyword evidence="3 7" id="KW-0251">Elongation factor</keyword>
<keyword evidence="5" id="KW-0689">Ribosomal protein</keyword>
<dbReference type="PROSITE" id="PS00962">
    <property type="entry name" value="RIBOSOMAL_S2_1"/>
    <property type="match status" value="1"/>
</dbReference>
<dbReference type="InterPro" id="IPR023591">
    <property type="entry name" value="Ribosomal_uS2_flav_dom_sf"/>
</dbReference>
<dbReference type="PRINTS" id="PR00395">
    <property type="entry name" value="RIBOSOMALS2"/>
</dbReference>
<evidence type="ECO:0000256" key="5">
    <source>
        <dbReference type="ARBA" id="ARBA00022980"/>
    </source>
</evidence>
<dbReference type="SUPFAM" id="SSF52313">
    <property type="entry name" value="Ribosomal protein S2"/>
    <property type="match status" value="1"/>
</dbReference>
<evidence type="ECO:0000256" key="6">
    <source>
        <dbReference type="ARBA" id="ARBA00023274"/>
    </source>
</evidence>
<dbReference type="InterPro" id="IPR001816">
    <property type="entry name" value="Transl_elong_EFTs/EF1B"/>
</dbReference>
<feature type="compositionally biased region" description="Low complexity" evidence="8">
    <location>
        <begin position="219"/>
        <end position="242"/>
    </location>
</feature>
<dbReference type="HAMAP" id="MF_00291_B">
    <property type="entry name" value="Ribosomal_uS2_B"/>
    <property type="match status" value="1"/>
</dbReference>
<feature type="compositionally biased region" description="Polar residues" evidence="8">
    <location>
        <begin position="155"/>
        <end position="167"/>
    </location>
</feature>
<gene>
    <name evidence="7" type="primary">EFTS</name>
    <name evidence="10" type="ORF">LUZ63_023604</name>
</gene>
<feature type="domain" description="Translation elongation factor EFTs/EF1B dimerisation" evidence="9">
    <location>
        <begin position="444"/>
        <end position="530"/>
    </location>
</feature>
<dbReference type="Proteomes" id="UP001151287">
    <property type="component" value="Unassembled WGS sequence"/>
</dbReference>
<feature type="region of interest" description="Disordered" evidence="8">
    <location>
        <begin position="219"/>
        <end position="281"/>
    </location>
</feature>
<dbReference type="InterPro" id="IPR001865">
    <property type="entry name" value="Ribosomal_uS2"/>
</dbReference>
<dbReference type="Gene3D" id="3.30.479.20">
    <property type="entry name" value="Elongation factor Ts, dimerisation domain"/>
    <property type="match status" value="1"/>
</dbReference>
<proteinExistence type="inferred from homology"/>
<evidence type="ECO:0000313" key="10">
    <source>
        <dbReference type="EMBL" id="KAJ1681180.1"/>
    </source>
</evidence>
<dbReference type="InterPro" id="IPR018130">
    <property type="entry name" value="Ribosomal_uS2_CS"/>
</dbReference>
<comment type="similarity">
    <text evidence="2">Belongs to the universal ribosomal protein uS2 family.</text>
</comment>
<evidence type="ECO:0000256" key="7">
    <source>
        <dbReference type="HAMAP-Rule" id="MF_03135"/>
    </source>
</evidence>
<evidence type="ECO:0000256" key="8">
    <source>
        <dbReference type="SAM" id="MobiDB-lite"/>
    </source>
</evidence>
<keyword evidence="4 7" id="KW-0648">Protein biosynthesis</keyword>
<evidence type="ECO:0000259" key="9">
    <source>
        <dbReference type="Pfam" id="PF00889"/>
    </source>
</evidence>
<dbReference type="SUPFAM" id="SSF46934">
    <property type="entry name" value="UBA-like"/>
    <property type="match status" value="1"/>
</dbReference>
<dbReference type="Pfam" id="PF00318">
    <property type="entry name" value="Ribosomal_S2"/>
    <property type="match status" value="1"/>
</dbReference>
<sequence length="531" mass="58199">MAVVTIRQLLDSGVHFGHQTRRWNPKVKRFILTERSGIHIIDLQQSLSYIDKAYEFVKETVAHGGTILFVGTKKQAQEVLAEQATRVGQPYVNQRWLGGLLTNFSTVSKRLARMKELEELDYENPAESGFTKKELLLKKRELDKLHKSLGGIRNLQKTPPRSGTRSPGNDDAIRSVSLLTRIIADAAAEGLIQRHQPAGEDEAAEPLAEWERELLETNAETTEAATESADDAAGAERTTRPSPLRRARRPPRSPTPRPPTASKRAAATPRQRTTTRRRHTMANFTIADIKALREQLGTGMVDTKKALEEADGDVEKAVEILRLKGAKGNAKRADRSTSEGLVTARENDGAVTLLELACETDFVAKNDRFIALADKVVTAAAAAGADSVEAALAADADGQTVEQLISDEAAIIGEKVELRRRGARLHPATTPRLLARSRSTSRFANPSYLTRDAVPEADVEKEREIVTEISRNEGKPEAALPKIVEGRVNAFFKQVALLDQDYAKDNKLSVAKVASDAGLTLTDFARFKVGA</sequence>
<evidence type="ECO:0000256" key="2">
    <source>
        <dbReference type="ARBA" id="ARBA00006242"/>
    </source>
</evidence>
<dbReference type="GO" id="GO:0003746">
    <property type="term" value="F:translation elongation factor activity"/>
    <property type="evidence" value="ECO:0007669"/>
    <property type="project" value="UniProtKB-UniRule"/>
</dbReference>
<dbReference type="GO" id="GO:0015935">
    <property type="term" value="C:small ribosomal subunit"/>
    <property type="evidence" value="ECO:0007669"/>
    <property type="project" value="InterPro"/>
</dbReference>
<dbReference type="NCBIfam" id="TIGR00116">
    <property type="entry name" value="tsf"/>
    <property type="match status" value="1"/>
</dbReference>
<comment type="subcellular location">
    <subcellularLocation>
        <location evidence="7">Mitochondrion</location>
    </subcellularLocation>
</comment>
<dbReference type="EMBL" id="JAMQYH010001166">
    <property type="protein sequence ID" value="KAJ1681180.1"/>
    <property type="molecule type" value="Genomic_DNA"/>
</dbReference>
<dbReference type="FunFam" id="1.10.8.10:FF:000001">
    <property type="entry name" value="Elongation factor Ts"/>
    <property type="match status" value="1"/>
</dbReference>
<dbReference type="Gene3D" id="1.10.286.20">
    <property type="match status" value="1"/>
</dbReference>
<dbReference type="SUPFAM" id="SSF54713">
    <property type="entry name" value="Elongation factor Ts (EF-Ts), dimerisation domain"/>
    <property type="match status" value="2"/>
</dbReference>
<feature type="compositionally biased region" description="Low complexity" evidence="8">
    <location>
        <begin position="260"/>
        <end position="272"/>
    </location>
</feature>
<dbReference type="CDD" id="cd01425">
    <property type="entry name" value="RPS2"/>
    <property type="match status" value="1"/>
</dbReference>
<dbReference type="InterPro" id="IPR009060">
    <property type="entry name" value="UBA-like_sf"/>
</dbReference>
<dbReference type="FunFam" id="1.10.286.20:FF:000001">
    <property type="entry name" value="Elongation factor Ts"/>
    <property type="match status" value="1"/>
</dbReference>
<dbReference type="GO" id="GO:0003735">
    <property type="term" value="F:structural constituent of ribosome"/>
    <property type="evidence" value="ECO:0007669"/>
    <property type="project" value="InterPro"/>
</dbReference>
<dbReference type="GO" id="GO:0005739">
    <property type="term" value="C:mitochondrion"/>
    <property type="evidence" value="ECO:0007669"/>
    <property type="project" value="UniProtKB-SubCell"/>
</dbReference>
<accession>A0A9Q0BWP5</accession>
<dbReference type="Gene3D" id="1.10.8.10">
    <property type="entry name" value="DNA helicase RuvA subunit, C-terminal domain"/>
    <property type="match status" value="1"/>
</dbReference>
<evidence type="ECO:0000256" key="4">
    <source>
        <dbReference type="ARBA" id="ARBA00022917"/>
    </source>
</evidence>
<dbReference type="OrthoDB" id="773813at2759"/>
<dbReference type="PANTHER" id="PTHR11741:SF0">
    <property type="entry name" value="ELONGATION FACTOR TS, MITOCHONDRIAL"/>
    <property type="match status" value="1"/>
</dbReference>
<dbReference type="HAMAP" id="MF_00050">
    <property type="entry name" value="EF_Ts"/>
    <property type="match status" value="1"/>
</dbReference>